<name>A0A5P9CP92_9VIBR</name>
<evidence type="ECO:0000313" key="3">
    <source>
        <dbReference type="Proteomes" id="UP000326936"/>
    </source>
</evidence>
<keyword evidence="3" id="KW-1185">Reference proteome</keyword>
<sequence>MKALLIMAKMAIGFVWLILLLNFFMPFPGKAAIALYILTAFLFMMHGLQSAIFIGAFGDKIEMTTWEKWSILIFGVFALLDIRRKHMM</sequence>
<protein>
    <recommendedName>
        <fullName evidence="4">DUF1145 domain-containing protein</fullName>
    </recommendedName>
</protein>
<gene>
    <name evidence="2" type="ORF">FIV01_13840</name>
</gene>
<dbReference type="PANTHER" id="PTHR38775:SF1">
    <property type="entry name" value="INNER MEMBRANE PROTEIN"/>
    <property type="match status" value="1"/>
</dbReference>
<reference evidence="2 3" key="1">
    <citation type="submission" date="2019-10" db="EMBL/GenBank/DDBJ databases">
        <title>Complete genome sequence of Vibrio sp. strain THAF100, isolated from non-filtered water from the water column of tank 6 of a marine aquarium containing stony-coral fragments. Water maintained at 26 degree C.</title>
        <authorList>
            <person name="Ruckert C."/>
            <person name="Franco A."/>
            <person name="Kalinowski J."/>
            <person name="Glaeser S."/>
        </authorList>
    </citation>
    <scope>NUCLEOTIDE SEQUENCE [LARGE SCALE GENOMIC DNA]</scope>
    <source>
        <strain evidence="2 3">THAF100</strain>
    </source>
</reference>
<proteinExistence type="predicted"/>
<organism evidence="2 3">
    <name type="scientific">Vibrio aquimaris</name>
    <dbReference type="NCBI Taxonomy" id="2587862"/>
    <lineage>
        <taxon>Bacteria</taxon>
        <taxon>Pseudomonadati</taxon>
        <taxon>Pseudomonadota</taxon>
        <taxon>Gammaproteobacteria</taxon>
        <taxon>Vibrionales</taxon>
        <taxon>Vibrionaceae</taxon>
        <taxon>Vibrio</taxon>
    </lineage>
</organism>
<dbReference type="Pfam" id="PF06611">
    <property type="entry name" value="DUF1145"/>
    <property type="match status" value="1"/>
</dbReference>
<evidence type="ECO:0000256" key="1">
    <source>
        <dbReference type="SAM" id="Phobius"/>
    </source>
</evidence>
<dbReference type="PANTHER" id="PTHR38775">
    <property type="entry name" value="INNER MEMBRANE PROTEIN-RELATED"/>
    <property type="match status" value="1"/>
</dbReference>
<keyword evidence="1" id="KW-0472">Membrane</keyword>
<dbReference type="Proteomes" id="UP000326936">
    <property type="component" value="Chromosome"/>
</dbReference>
<dbReference type="KEGG" id="vaq:FIV01_13840"/>
<keyword evidence="1" id="KW-1133">Transmembrane helix</keyword>
<accession>A0A5P9CP92</accession>
<dbReference type="OrthoDB" id="6401986at2"/>
<feature type="transmembrane region" description="Helical" evidence="1">
    <location>
        <begin position="6"/>
        <end position="25"/>
    </location>
</feature>
<dbReference type="RefSeq" id="WP_152431478.1">
    <property type="nucleotide sequence ID" value="NZ_CBCSDK010000024.1"/>
</dbReference>
<dbReference type="EMBL" id="CP045350">
    <property type="protein sequence ID" value="QFT27482.1"/>
    <property type="molecule type" value="Genomic_DNA"/>
</dbReference>
<evidence type="ECO:0000313" key="2">
    <source>
        <dbReference type="EMBL" id="QFT27482.1"/>
    </source>
</evidence>
<dbReference type="InterPro" id="IPR009525">
    <property type="entry name" value="DUF1145"/>
</dbReference>
<feature type="transmembrane region" description="Helical" evidence="1">
    <location>
        <begin position="32"/>
        <end position="54"/>
    </location>
</feature>
<keyword evidence="1" id="KW-0812">Transmembrane</keyword>
<dbReference type="AlphaFoldDB" id="A0A5P9CP92"/>
<evidence type="ECO:0008006" key="4">
    <source>
        <dbReference type="Google" id="ProtNLM"/>
    </source>
</evidence>